<organism evidence="1 2">
    <name type="scientific">Salmonella enterica subsp. enterica serovar Rubislaw str. A4-653</name>
    <dbReference type="NCBI Taxonomy" id="913081"/>
    <lineage>
        <taxon>Bacteria</taxon>
        <taxon>Pseudomonadati</taxon>
        <taxon>Pseudomonadota</taxon>
        <taxon>Gammaproteobacteria</taxon>
        <taxon>Enterobacterales</taxon>
        <taxon>Enterobacteriaceae</taxon>
        <taxon>Salmonella</taxon>
    </lineage>
</organism>
<dbReference type="Proteomes" id="UP000004903">
    <property type="component" value="Unassembled WGS sequence"/>
</dbReference>
<evidence type="ECO:0000313" key="2">
    <source>
        <dbReference type="Proteomes" id="UP000004903"/>
    </source>
</evidence>
<reference evidence="1 2" key="1">
    <citation type="journal article" date="2011" name="BMC Genomics">
        <title>Genome sequencing reveals diversification of virulence factor content and possible host adaptation in distinct subpopulations of Salmonella enterica.</title>
        <authorList>
            <person name="den Bakker H.C."/>
            <person name="Moreno Switt A.I."/>
            <person name="Govoni G."/>
            <person name="Cummings C.A."/>
            <person name="Ranieri M.L."/>
            <person name="Degoricija L."/>
            <person name="Hoelzer K."/>
            <person name="Rodriguez-Rivera L.D."/>
            <person name="Brown S."/>
            <person name="Bolchacova E."/>
            <person name="Furtado M.R."/>
            <person name="Wiedmann M."/>
        </authorList>
    </citation>
    <scope>NUCLEOTIDE SEQUENCE [LARGE SCALE GENOMIC DNA]</scope>
    <source>
        <strain evidence="1 2">A4-653</strain>
    </source>
</reference>
<dbReference type="AlphaFoldDB" id="G5QIZ8"/>
<feature type="non-terminal residue" evidence="1">
    <location>
        <position position="1"/>
    </location>
</feature>
<accession>G5QIZ8</accession>
<proteinExistence type="predicted"/>
<gene>
    <name evidence="1" type="ORF">LTSERUB_2569</name>
</gene>
<evidence type="ECO:0000313" key="1">
    <source>
        <dbReference type="EMBL" id="EHC88914.1"/>
    </source>
</evidence>
<sequence>TLRDMAIIDITPLANPIRAKPTTIAPVVISTGRNRIYNTIS</sequence>
<dbReference type="PATRIC" id="fig|913081.3.peg.1990"/>
<comment type="caution">
    <text evidence="1">The sequence shown here is derived from an EMBL/GenBank/DDBJ whole genome shotgun (WGS) entry which is preliminary data.</text>
</comment>
<protein>
    <submittedName>
        <fullName evidence="1">Uncharacterized protein</fullName>
    </submittedName>
</protein>
<dbReference type="EMBL" id="AFCT01000967">
    <property type="protein sequence ID" value="EHC88914.1"/>
    <property type="molecule type" value="Genomic_DNA"/>
</dbReference>
<name>G5QIZ8_SALRU</name>